<feature type="transmembrane region" description="Helical" evidence="1">
    <location>
        <begin position="155"/>
        <end position="177"/>
    </location>
</feature>
<reference evidence="3" key="1">
    <citation type="journal article" date="2019" name="Microbiol. Immunol.">
        <title>Molecular and phenotypic characterization of Leptospira johnsonii sp. nov., Leptospira ellinghausenii sp. nov. and Leptospira ryugenii sp. nov. isolated from soil and water in Japan.</title>
        <authorList>
            <person name="Masuzawa T."/>
            <person name="Saito M."/>
            <person name="Nakao R."/>
            <person name="Nikaido Y."/>
            <person name="Matsumoto M."/>
            <person name="Ogawa M."/>
            <person name="Yokoyama M."/>
            <person name="Hidaka Y."/>
            <person name="Tomita J."/>
            <person name="Sakakibara K."/>
            <person name="Suzuki K."/>
            <person name="Yasuda S."/>
            <person name="Sato H."/>
            <person name="Yamaguchi M."/>
            <person name="Yoshida S.I."/>
            <person name="Koizumi N."/>
            <person name="Kawamura Y."/>
        </authorList>
    </citation>
    <scope>NUCLEOTIDE SEQUENCE [LARGE SCALE GENOMIC DNA]</scope>
    <source>
        <strain evidence="3">E18</strain>
    </source>
</reference>
<keyword evidence="3" id="KW-1185">Reference proteome</keyword>
<protein>
    <recommendedName>
        <fullName evidence="4">DUF2306 domain-containing protein</fullName>
    </recommendedName>
</protein>
<dbReference type="EMBL" id="BFAZ01000009">
    <property type="protein sequence ID" value="GBF42989.1"/>
    <property type="molecule type" value="Genomic_DNA"/>
</dbReference>
<keyword evidence="1" id="KW-0472">Membrane</keyword>
<name>A0A2P2DED3_9LEPT</name>
<evidence type="ECO:0000313" key="2">
    <source>
        <dbReference type="EMBL" id="GBF42989.1"/>
    </source>
</evidence>
<proteinExistence type="predicted"/>
<dbReference type="Proteomes" id="UP000245206">
    <property type="component" value="Unassembled WGS sequence"/>
</dbReference>
<feature type="transmembrane region" description="Helical" evidence="1">
    <location>
        <begin position="122"/>
        <end position="143"/>
    </location>
</feature>
<dbReference type="OrthoDB" id="195502at2"/>
<accession>A0A2P2DED3</accession>
<feature type="transmembrane region" description="Helical" evidence="1">
    <location>
        <begin position="12"/>
        <end position="33"/>
    </location>
</feature>
<dbReference type="Pfam" id="PF10067">
    <property type="entry name" value="DUF2306"/>
    <property type="match status" value="1"/>
</dbReference>
<gene>
    <name evidence="2" type="ORF">LPTSP2_22820</name>
</gene>
<organism evidence="2 3">
    <name type="scientific">Leptospira ellinghausenii</name>
    <dbReference type="NCBI Taxonomy" id="1917822"/>
    <lineage>
        <taxon>Bacteria</taxon>
        <taxon>Pseudomonadati</taxon>
        <taxon>Spirochaetota</taxon>
        <taxon>Spirochaetia</taxon>
        <taxon>Leptospirales</taxon>
        <taxon>Leptospiraceae</taxon>
        <taxon>Leptospira</taxon>
    </lineage>
</organism>
<keyword evidence="1" id="KW-1133">Transmembrane helix</keyword>
<dbReference type="RefSeq" id="WP_108959996.1">
    <property type="nucleotide sequence ID" value="NZ_BFAZ01000009.1"/>
</dbReference>
<dbReference type="InterPro" id="IPR018750">
    <property type="entry name" value="DUF2306_membrane"/>
</dbReference>
<keyword evidence="1" id="KW-0812">Transmembrane</keyword>
<evidence type="ECO:0000313" key="3">
    <source>
        <dbReference type="Proteomes" id="UP000245206"/>
    </source>
</evidence>
<comment type="caution">
    <text evidence="2">The sequence shown here is derived from an EMBL/GenBank/DDBJ whole genome shotgun (WGS) entry which is preliminary data.</text>
</comment>
<feature type="transmembrane region" description="Helical" evidence="1">
    <location>
        <begin position="53"/>
        <end position="71"/>
    </location>
</feature>
<dbReference type="AlphaFoldDB" id="A0A2P2DED3"/>
<feature type="transmembrane region" description="Helical" evidence="1">
    <location>
        <begin position="91"/>
        <end position="110"/>
    </location>
</feature>
<feature type="transmembrane region" description="Helical" evidence="1">
    <location>
        <begin position="189"/>
        <end position="207"/>
    </location>
</feature>
<sequence length="214" mass="24383">MPTNSTTKKDYRIIGFLLFLSLVPSIAGLVRIFQLTTGSGYTVENQRFFNDPIPVILHIIAVLIYSVLGSLQFAPGFRSRHLRWHRISGRILVFLGLLTAGTGLWLTWVYPKVPTDGDWLFGIRMVIGIWMLICIILGFVFVLQKNFRTHSHWMIRGYAIGLGAGTQVFTHLPWFVFVGGEPSGIPRDLMMAAGWLINFLVAEWIIWKENSFRN</sequence>
<evidence type="ECO:0000256" key="1">
    <source>
        <dbReference type="SAM" id="Phobius"/>
    </source>
</evidence>
<evidence type="ECO:0008006" key="4">
    <source>
        <dbReference type="Google" id="ProtNLM"/>
    </source>
</evidence>